<protein>
    <submittedName>
        <fullName evidence="1">Uncharacterized protein</fullName>
    </submittedName>
</protein>
<proteinExistence type="predicted"/>
<organism evidence="1 2">
    <name type="scientific">Camellia lanceoleosa</name>
    <dbReference type="NCBI Taxonomy" id="1840588"/>
    <lineage>
        <taxon>Eukaryota</taxon>
        <taxon>Viridiplantae</taxon>
        <taxon>Streptophyta</taxon>
        <taxon>Embryophyta</taxon>
        <taxon>Tracheophyta</taxon>
        <taxon>Spermatophyta</taxon>
        <taxon>Magnoliopsida</taxon>
        <taxon>eudicotyledons</taxon>
        <taxon>Gunneridae</taxon>
        <taxon>Pentapetalae</taxon>
        <taxon>asterids</taxon>
        <taxon>Ericales</taxon>
        <taxon>Theaceae</taxon>
        <taxon>Camellia</taxon>
    </lineage>
</organism>
<evidence type="ECO:0000313" key="1">
    <source>
        <dbReference type="EMBL" id="KAI7986008.1"/>
    </source>
</evidence>
<sequence>MGMKTEISNSKGESASSRDRTADCSAVRSFFREQGLKFVEINIYVYPTTEKELVERTGSSSVPQIFFNKKLFGGLVALNSLRNSGLFEQRLKEMVGRKCPDDAPAALVYGFDDSKEEQTR</sequence>
<keyword evidence="2" id="KW-1185">Reference proteome</keyword>
<name>A0ACC0FB40_9ERIC</name>
<evidence type="ECO:0000313" key="2">
    <source>
        <dbReference type="Proteomes" id="UP001060215"/>
    </source>
</evidence>
<comment type="caution">
    <text evidence="1">The sequence shown here is derived from an EMBL/GenBank/DDBJ whole genome shotgun (WGS) entry which is preliminary data.</text>
</comment>
<reference evidence="1 2" key="1">
    <citation type="journal article" date="2022" name="Plant J.">
        <title>Chromosome-level genome of Camellia lanceoleosa provides a valuable resource for understanding genome evolution and self-incompatibility.</title>
        <authorList>
            <person name="Gong W."/>
            <person name="Xiao S."/>
            <person name="Wang L."/>
            <person name="Liao Z."/>
            <person name="Chang Y."/>
            <person name="Mo W."/>
            <person name="Hu G."/>
            <person name="Li W."/>
            <person name="Zhao G."/>
            <person name="Zhu H."/>
            <person name="Hu X."/>
            <person name="Ji K."/>
            <person name="Xiang X."/>
            <person name="Song Q."/>
            <person name="Yuan D."/>
            <person name="Jin S."/>
            <person name="Zhang L."/>
        </authorList>
    </citation>
    <scope>NUCLEOTIDE SEQUENCE [LARGE SCALE GENOMIC DNA]</scope>
    <source>
        <strain evidence="1">SQ_2022a</strain>
    </source>
</reference>
<accession>A0ACC0FB40</accession>
<dbReference type="EMBL" id="CM045772">
    <property type="protein sequence ID" value="KAI7986008.1"/>
    <property type="molecule type" value="Genomic_DNA"/>
</dbReference>
<gene>
    <name evidence="1" type="ORF">LOK49_LG14G01836</name>
</gene>
<dbReference type="Proteomes" id="UP001060215">
    <property type="component" value="Chromosome 15"/>
</dbReference>